<dbReference type="InterPro" id="IPR027417">
    <property type="entry name" value="P-loop_NTPase"/>
</dbReference>
<proteinExistence type="predicted"/>
<dbReference type="InterPro" id="IPR051396">
    <property type="entry name" value="Bact_Antivir_Def_Nuclease"/>
</dbReference>
<dbReference type="PANTHER" id="PTHR43581:SF4">
    <property type="entry name" value="ATP_GTP PHOSPHATASE"/>
    <property type="match status" value="1"/>
</dbReference>
<evidence type="ECO:0000313" key="3">
    <source>
        <dbReference type="EMBL" id="SMO98545.1"/>
    </source>
</evidence>
<dbReference type="RefSeq" id="WP_142531041.1">
    <property type="nucleotide sequence ID" value="NZ_CBCSJO010000016.1"/>
</dbReference>
<reference evidence="3 4" key="1">
    <citation type="submission" date="2017-05" db="EMBL/GenBank/DDBJ databases">
        <authorList>
            <person name="Varghese N."/>
            <person name="Submissions S."/>
        </authorList>
    </citation>
    <scope>NUCLEOTIDE SEQUENCE [LARGE SCALE GENOMIC DNA]</scope>
    <source>
        <strain evidence="3 4">DSM 19036</strain>
    </source>
</reference>
<keyword evidence="4" id="KW-1185">Reference proteome</keyword>
<dbReference type="GO" id="GO:0004519">
    <property type="term" value="F:endonuclease activity"/>
    <property type="evidence" value="ECO:0007669"/>
    <property type="project" value="UniProtKB-KW"/>
</dbReference>
<dbReference type="CDD" id="cd01026">
    <property type="entry name" value="TOPRIM_OLD"/>
    <property type="match status" value="1"/>
</dbReference>
<dbReference type="InterPro" id="IPR003959">
    <property type="entry name" value="ATPase_AAA_core"/>
</dbReference>
<dbReference type="InterPro" id="IPR034139">
    <property type="entry name" value="TOPRIM_OLD"/>
</dbReference>
<dbReference type="SUPFAM" id="SSF52540">
    <property type="entry name" value="P-loop containing nucleoside triphosphate hydrolases"/>
    <property type="match status" value="1"/>
</dbReference>
<dbReference type="OrthoDB" id="9792800at2"/>
<dbReference type="EMBL" id="FXTN01000017">
    <property type="protein sequence ID" value="SMO98545.1"/>
    <property type="molecule type" value="Genomic_DNA"/>
</dbReference>
<protein>
    <submittedName>
        <fullName evidence="3">Putative ATP-dependent endonuclease of the OLD family</fullName>
    </submittedName>
</protein>
<dbReference type="Pfam" id="PF13304">
    <property type="entry name" value="AAA_21"/>
    <property type="match status" value="1"/>
</dbReference>
<dbReference type="Pfam" id="PF20469">
    <property type="entry name" value="OLD-like_TOPRIM"/>
    <property type="match status" value="1"/>
</dbReference>
<dbReference type="GO" id="GO:0016887">
    <property type="term" value="F:ATP hydrolysis activity"/>
    <property type="evidence" value="ECO:0007669"/>
    <property type="project" value="InterPro"/>
</dbReference>
<feature type="domain" description="ATPase AAA-type core" evidence="1">
    <location>
        <begin position="36"/>
        <end position="344"/>
    </location>
</feature>
<keyword evidence="3" id="KW-0540">Nuclease</keyword>
<organism evidence="3 4">
    <name type="scientific">Pedobacter westerhofensis</name>
    <dbReference type="NCBI Taxonomy" id="425512"/>
    <lineage>
        <taxon>Bacteria</taxon>
        <taxon>Pseudomonadati</taxon>
        <taxon>Bacteroidota</taxon>
        <taxon>Sphingobacteriia</taxon>
        <taxon>Sphingobacteriales</taxon>
        <taxon>Sphingobacteriaceae</taxon>
        <taxon>Pedobacter</taxon>
    </lineage>
</organism>
<evidence type="ECO:0000259" key="1">
    <source>
        <dbReference type="Pfam" id="PF13304"/>
    </source>
</evidence>
<feature type="domain" description="OLD protein-like TOPRIM" evidence="2">
    <location>
        <begin position="389"/>
        <end position="464"/>
    </location>
</feature>
<dbReference type="Proteomes" id="UP000320300">
    <property type="component" value="Unassembled WGS sequence"/>
</dbReference>
<gene>
    <name evidence="3" type="ORF">SAMN06265348_1172</name>
</gene>
<accession>A0A521FQQ2</accession>
<evidence type="ECO:0000259" key="2">
    <source>
        <dbReference type="Pfam" id="PF20469"/>
    </source>
</evidence>
<name>A0A521FQQ2_9SPHI</name>
<dbReference type="AlphaFoldDB" id="A0A521FQQ2"/>
<keyword evidence="3" id="KW-0255">Endonuclease</keyword>
<dbReference type="PANTHER" id="PTHR43581">
    <property type="entry name" value="ATP/GTP PHOSPHATASE"/>
    <property type="match status" value="1"/>
</dbReference>
<keyword evidence="3" id="KW-0378">Hydrolase</keyword>
<dbReference type="GO" id="GO:0005524">
    <property type="term" value="F:ATP binding"/>
    <property type="evidence" value="ECO:0007669"/>
    <property type="project" value="InterPro"/>
</dbReference>
<evidence type="ECO:0000313" key="4">
    <source>
        <dbReference type="Proteomes" id="UP000320300"/>
    </source>
</evidence>
<dbReference type="Gene3D" id="3.40.50.300">
    <property type="entry name" value="P-loop containing nucleotide triphosphate hydrolases"/>
    <property type="match status" value="2"/>
</dbReference>
<sequence length="641" mass="72681">MFISNLKLWNFRKFGSDRDIDADSHADLNLDFTQGLNVIIGENDSGKSAIIDAIKLVLKTHSYEFIRIEDKDFYKETSRFRIELIFDGFEAIEAKNFTEWLAWKGTGNQAVPYLRVVYDVSRRGKKILPSDVKAGPDAEGSQLNAEAREYLKATYLKPLRDAESELIAKRNSRLSQILLGDPAFKAGKDHDLVAIFEVLRSGLNKYFRGEFKVVKDVGGVPTDSFPLEGKQIKERIDGYIKGFYGEQYETAFDATSSDIKSILEMLTLQLLDEAHPGLGTLNRLFMAAELLHLNKESWTGVRLGLIEELEAHLHPQAQMQIIEALQKHRDIQLILTSHSPNLVSKVKLENVILCHNAYAFPLGKTYTKLRKTDYPFLERFLDVTKSNLFFAKGVIIVEGVAEEMIIPAIAKKMCDFKIIPRDLTAANVSVVAINNTAFSRYGNIFQRTKHPHMTIPVAILNDLDLRPVEYATAYKIKATDFVRQNIISAYNPANHLAAKAAKLEGQSVKPFISNFWTLEYCIALHPYLRKLLFTAIQYAIEENRADNYTGTKESKMAVQQLQQYKIDIAWNNFLAGKTAEAVAFELMYNFIIDQRKLSKAVIAQYFAVLLLKDQGMMKADFAIVNNPVQYIFDAINYASGY</sequence>